<dbReference type="InterPro" id="IPR038670">
    <property type="entry name" value="HslJ-like_sf"/>
</dbReference>
<evidence type="ECO:0000313" key="4">
    <source>
        <dbReference type="Proteomes" id="UP000516305"/>
    </source>
</evidence>
<dbReference type="PANTHER" id="PTHR35535">
    <property type="entry name" value="HEAT SHOCK PROTEIN HSLJ"/>
    <property type="match status" value="1"/>
</dbReference>
<dbReference type="InterPro" id="IPR005184">
    <property type="entry name" value="DUF306_Meta_HslJ"/>
</dbReference>
<accession>A0A7H0VEF0</accession>
<dbReference type="EMBL" id="CP060139">
    <property type="protein sequence ID" value="QNR24098.1"/>
    <property type="molecule type" value="Genomic_DNA"/>
</dbReference>
<dbReference type="Gene3D" id="2.40.128.270">
    <property type="match status" value="1"/>
</dbReference>
<organism evidence="3 4">
    <name type="scientific">Croceimicrobium hydrocarbonivorans</name>
    <dbReference type="NCBI Taxonomy" id="2761580"/>
    <lineage>
        <taxon>Bacteria</taxon>
        <taxon>Pseudomonadati</taxon>
        <taxon>Bacteroidota</taxon>
        <taxon>Flavobacteriia</taxon>
        <taxon>Flavobacteriales</taxon>
        <taxon>Owenweeksiaceae</taxon>
        <taxon>Croceimicrobium</taxon>
    </lineage>
</organism>
<gene>
    <name evidence="3" type="ORF">H4K34_17270</name>
</gene>
<feature type="domain" description="DUF306" evidence="2">
    <location>
        <begin position="122"/>
        <end position="230"/>
    </location>
</feature>
<dbReference type="AlphaFoldDB" id="A0A7H0VEF0"/>
<dbReference type="PANTHER" id="PTHR35535:SF1">
    <property type="entry name" value="HEAT SHOCK PROTEIN HSLJ"/>
    <property type="match status" value="1"/>
</dbReference>
<protein>
    <submittedName>
        <fullName evidence="3">META domain-containing protein</fullName>
    </submittedName>
</protein>
<dbReference type="Pfam" id="PF03724">
    <property type="entry name" value="META"/>
    <property type="match status" value="1"/>
</dbReference>
<proteinExistence type="predicted"/>
<keyword evidence="1" id="KW-0732">Signal</keyword>
<feature type="signal peptide" evidence="1">
    <location>
        <begin position="1"/>
        <end position="24"/>
    </location>
</feature>
<sequence length="236" mass="27432">MRNPVKLFFLFALALFGSCGLLNNGSTDSSYWAGQYEAFIHQDTLFYSMEIKISADAQVKIAAYDWRFRKLEEYSTIASIDPKGSLQINWGDAVFHIDSGMHNTGNEHWPDFYWNDVQSHYQINERQWDLNLMEGFHDVLSSKEPITLFTQGDTLFGGFASCNSYGGELILKEPSQMEFKQIHSTLLFCESMELEEQFFEKLKEVRSYKMVDAEHLQLKNVNGVSVLFFKRHSWLR</sequence>
<reference evidence="3 4" key="1">
    <citation type="submission" date="2020-08" db="EMBL/GenBank/DDBJ databases">
        <title>Croceimicrobium hydrocarbonivorans gen. nov., sp. nov., a novel marine bacterium isolated from a bacterial consortium that degrades polyethylene terephthalate.</title>
        <authorList>
            <person name="Liu R."/>
        </authorList>
    </citation>
    <scope>NUCLEOTIDE SEQUENCE [LARGE SCALE GENOMIC DNA]</scope>
    <source>
        <strain evidence="3 4">A20-9</strain>
    </source>
</reference>
<dbReference type="RefSeq" id="WP_210758632.1">
    <property type="nucleotide sequence ID" value="NZ_CP060139.1"/>
</dbReference>
<name>A0A7H0VEF0_9FLAO</name>
<evidence type="ECO:0000256" key="1">
    <source>
        <dbReference type="SAM" id="SignalP"/>
    </source>
</evidence>
<dbReference type="InterPro" id="IPR053147">
    <property type="entry name" value="Hsp_HslJ-like"/>
</dbReference>
<dbReference type="Proteomes" id="UP000516305">
    <property type="component" value="Chromosome"/>
</dbReference>
<evidence type="ECO:0000313" key="3">
    <source>
        <dbReference type="EMBL" id="QNR24098.1"/>
    </source>
</evidence>
<evidence type="ECO:0000259" key="2">
    <source>
        <dbReference type="Pfam" id="PF03724"/>
    </source>
</evidence>
<dbReference type="PROSITE" id="PS51257">
    <property type="entry name" value="PROKAR_LIPOPROTEIN"/>
    <property type="match status" value="1"/>
</dbReference>
<keyword evidence="4" id="KW-1185">Reference proteome</keyword>
<dbReference type="KEGG" id="chyd:H4K34_17270"/>
<feature type="chain" id="PRO_5028839298" evidence="1">
    <location>
        <begin position="25"/>
        <end position="236"/>
    </location>
</feature>